<name>A0A2P5HKK9_DIAHE</name>
<comment type="caution">
    <text evidence="3">The sequence shown here is derived from an EMBL/GenBank/DDBJ whole genome shotgun (WGS) entry which is preliminary data.</text>
</comment>
<dbReference type="STRING" id="158607.A0A2P5HKK9"/>
<protein>
    <submittedName>
        <fullName evidence="3">Uncharacterized protein</fullName>
    </submittedName>
</protein>
<keyword evidence="2" id="KW-1133">Transmembrane helix</keyword>
<feature type="compositionally biased region" description="Pro residues" evidence="1">
    <location>
        <begin position="176"/>
        <end position="187"/>
    </location>
</feature>
<evidence type="ECO:0000256" key="1">
    <source>
        <dbReference type="SAM" id="MobiDB-lite"/>
    </source>
</evidence>
<evidence type="ECO:0000256" key="2">
    <source>
        <dbReference type="SAM" id="Phobius"/>
    </source>
</evidence>
<organism evidence="3 4">
    <name type="scientific">Diaporthe helianthi</name>
    <dbReference type="NCBI Taxonomy" id="158607"/>
    <lineage>
        <taxon>Eukaryota</taxon>
        <taxon>Fungi</taxon>
        <taxon>Dikarya</taxon>
        <taxon>Ascomycota</taxon>
        <taxon>Pezizomycotina</taxon>
        <taxon>Sordariomycetes</taxon>
        <taxon>Sordariomycetidae</taxon>
        <taxon>Diaporthales</taxon>
        <taxon>Diaporthaceae</taxon>
        <taxon>Diaporthe</taxon>
    </lineage>
</organism>
<keyword evidence="2" id="KW-0812">Transmembrane</keyword>
<dbReference type="EMBL" id="MAVT02001492">
    <property type="protein sequence ID" value="POS70766.1"/>
    <property type="molecule type" value="Genomic_DNA"/>
</dbReference>
<proteinExistence type="predicted"/>
<accession>A0A2P5HKK9</accession>
<keyword evidence="4" id="KW-1185">Reference proteome</keyword>
<dbReference type="AlphaFoldDB" id="A0A2P5HKK9"/>
<feature type="region of interest" description="Disordered" evidence="1">
    <location>
        <begin position="160"/>
        <end position="219"/>
    </location>
</feature>
<sequence length="301" mass="33680">MSHTGSQWTFVLAVTAIFLSVVVTVQILSSYGKASLAAPAEILTFIDAVDSSVEENESYDRDVLRVQRLDDKLRLGRLLREIQRGGDDLREELNGLLMSESGDLTSDHYSDLRDLRLRATARLLWASKRKRLEDKVRRLDMLRMRFLVAYMGLVSSGRVRKSEKSSSSYSSQTAARPPPPPPLPPLPLGVNTGLSRKKSRRRLSRAAAMGRGDTNNIDGNRKQGWAGVIRELQLSPLLQRRNARERHAHASIGKVMSPIKSQFTMVAEPPSPPESTKSDNCQCEHQQEKFPEFNETVGVAM</sequence>
<feature type="compositionally biased region" description="Basic residues" evidence="1">
    <location>
        <begin position="195"/>
        <end position="204"/>
    </location>
</feature>
<evidence type="ECO:0000313" key="4">
    <source>
        <dbReference type="Proteomes" id="UP000094444"/>
    </source>
</evidence>
<keyword evidence="2" id="KW-0472">Membrane</keyword>
<gene>
    <name evidence="3" type="ORF">DHEL01_v210840</name>
</gene>
<reference evidence="3" key="1">
    <citation type="submission" date="2017-09" db="EMBL/GenBank/DDBJ databases">
        <title>Polyketide synthases of a Diaporthe helianthi virulent isolate.</title>
        <authorList>
            <person name="Baroncelli R."/>
        </authorList>
    </citation>
    <scope>NUCLEOTIDE SEQUENCE [LARGE SCALE GENOMIC DNA]</scope>
    <source>
        <strain evidence="3">7/96</strain>
    </source>
</reference>
<dbReference type="OrthoDB" id="3757673at2759"/>
<evidence type="ECO:0000313" key="3">
    <source>
        <dbReference type="EMBL" id="POS70766.1"/>
    </source>
</evidence>
<feature type="transmembrane region" description="Helical" evidence="2">
    <location>
        <begin position="6"/>
        <end position="28"/>
    </location>
</feature>
<dbReference type="InParanoid" id="A0A2P5HKK9"/>
<dbReference type="Proteomes" id="UP000094444">
    <property type="component" value="Unassembled WGS sequence"/>
</dbReference>